<sequence length="68" mass="7924">KKWLTEFELVELRRIASLRIYVERATGRIKILILNLRISNNLTGLSSEIFYVSTFITSFQPPLVKETP</sequence>
<dbReference type="InParanoid" id="A0A1X7UIS7"/>
<protein>
    <recommendedName>
        <fullName evidence="2">DDE Tnp4 domain-containing protein</fullName>
    </recommendedName>
</protein>
<dbReference type="EnsemblMetazoa" id="Aqu2.1.27652_001">
    <property type="protein sequence ID" value="Aqu2.1.27652_001"/>
    <property type="gene ID" value="Aqu2.1.27652"/>
</dbReference>
<proteinExistence type="predicted"/>
<evidence type="ECO:0000313" key="1">
    <source>
        <dbReference type="EnsemblMetazoa" id="Aqu2.1.27652_001"/>
    </source>
</evidence>
<organism evidence="1">
    <name type="scientific">Amphimedon queenslandica</name>
    <name type="common">Sponge</name>
    <dbReference type="NCBI Taxonomy" id="400682"/>
    <lineage>
        <taxon>Eukaryota</taxon>
        <taxon>Metazoa</taxon>
        <taxon>Porifera</taxon>
        <taxon>Demospongiae</taxon>
        <taxon>Heteroscleromorpha</taxon>
        <taxon>Haplosclerida</taxon>
        <taxon>Niphatidae</taxon>
        <taxon>Amphimedon</taxon>
    </lineage>
</organism>
<accession>A0A1X7UIS7</accession>
<evidence type="ECO:0008006" key="2">
    <source>
        <dbReference type="Google" id="ProtNLM"/>
    </source>
</evidence>
<dbReference type="AlphaFoldDB" id="A0A1X7UIS7"/>
<reference evidence="1" key="1">
    <citation type="submission" date="2017-05" db="UniProtKB">
        <authorList>
            <consortium name="EnsemblMetazoa"/>
        </authorList>
    </citation>
    <scope>IDENTIFICATION</scope>
</reference>
<name>A0A1X7UIS7_AMPQE</name>